<name>A0A7W9A286_9CAUL</name>
<dbReference type="EMBL" id="JACIJB010000002">
    <property type="protein sequence ID" value="MBB5660094.1"/>
    <property type="molecule type" value="Genomic_DNA"/>
</dbReference>
<evidence type="ECO:0000313" key="1">
    <source>
        <dbReference type="EMBL" id="MBB5660094.1"/>
    </source>
</evidence>
<keyword evidence="2" id="KW-1185">Reference proteome</keyword>
<accession>A0A7W9A286</accession>
<protein>
    <submittedName>
        <fullName evidence="1">Uncharacterized protein</fullName>
    </submittedName>
</protein>
<dbReference type="RefSeq" id="WP_123287561.1">
    <property type="nucleotide sequence ID" value="NZ_JACIJB010000002.1"/>
</dbReference>
<comment type="caution">
    <text evidence="1">The sequence shown here is derived from an EMBL/GenBank/DDBJ whole genome shotgun (WGS) entry which is preliminary data.</text>
</comment>
<sequence length="289" mass="32105">MYERLWVCIALMMVSGCIALEPPVDLPPLSADIDEVHVVARVHCTEPRLGSGNLCHVISDPDRIAAIRAFIDARPDGWSTPFGGAPIHPVRIEMYREGKLIESVGFSQASVERGMFLSRRVDDAEVDQLLSLIGLDRSHLRFARDALKRSDGDTSILMASVDHVWWASIEGRQGRLSYFIPETDDVIADLSCVRRSGLISASVFLSDRESDVIEAQAGEAVSLWAVQTESNEPISDAVVLTATHVPMSDPVMTAFRRTQSIAFQRQQALSPRLPAEEREIERFFVFCQP</sequence>
<organism evidence="1 2">
    <name type="scientific">Brevundimonas halotolerans</name>
    <dbReference type="NCBI Taxonomy" id="69670"/>
    <lineage>
        <taxon>Bacteria</taxon>
        <taxon>Pseudomonadati</taxon>
        <taxon>Pseudomonadota</taxon>
        <taxon>Alphaproteobacteria</taxon>
        <taxon>Caulobacterales</taxon>
        <taxon>Caulobacteraceae</taxon>
        <taxon>Brevundimonas</taxon>
    </lineage>
</organism>
<dbReference type="AlphaFoldDB" id="A0A7W9A286"/>
<reference evidence="1 2" key="1">
    <citation type="submission" date="2020-08" db="EMBL/GenBank/DDBJ databases">
        <title>Genomic Encyclopedia of Type Strains, Phase IV (KMG-IV): sequencing the most valuable type-strain genomes for metagenomic binning, comparative biology and taxonomic classification.</title>
        <authorList>
            <person name="Goeker M."/>
        </authorList>
    </citation>
    <scope>NUCLEOTIDE SEQUENCE [LARGE SCALE GENOMIC DNA]</scope>
    <source>
        <strain evidence="1 2">DSM 24448</strain>
    </source>
</reference>
<evidence type="ECO:0000313" key="2">
    <source>
        <dbReference type="Proteomes" id="UP000548978"/>
    </source>
</evidence>
<dbReference type="OrthoDB" id="7187931at2"/>
<proteinExistence type="predicted"/>
<dbReference type="PROSITE" id="PS51257">
    <property type="entry name" value="PROKAR_LIPOPROTEIN"/>
    <property type="match status" value="1"/>
</dbReference>
<gene>
    <name evidence="1" type="ORF">FHS65_000834</name>
</gene>
<dbReference type="Proteomes" id="UP000548978">
    <property type="component" value="Unassembled WGS sequence"/>
</dbReference>